<dbReference type="AlphaFoldDB" id="A0A8K1CS99"/>
<protein>
    <recommendedName>
        <fullName evidence="4">Apoptosis regulatory protein Siva</fullName>
    </recommendedName>
</protein>
<sequence length="173" mass="19279">MKRQRQEEPVCVGHGNGSSFHSPVRGMMTSTTHASPFWTRPAQHEEVHITPIKRQRDRSVPMDALSRLMTAAQSAARGKKRAQLTLTGLFGGRPAAPVEMACCSVCVTTTTQSQRMLPSTQIKRCTHCERSMGPCCERECSGCSQVFCANCSTINCDQQFDRVFCLSCQYDRR</sequence>
<reference evidence="2" key="1">
    <citation type="submission" date="2019-03" db="EMBL/GenBank/DDBJ databases">
        <title>Long read genome sequence of the mycoparasitic Pythium oligandrum ATCC 38472 isolated from sugarbeet rhizosphere.</title>
        <authorList>
            <person name="Gaulin E."/>
        </authorList>
    </citation>
    <scope>NUCLEOTIDE SEQUENCE</scope>
    <source>
        <strain evidence="2">ATCC 38472_TT</strain>
    </source>
</reference>
<keyword evidence="3" id="KW-1185">Reference proteome</keyword>
<proteinExistence type="predicted"/>
<organism evidence="2 3">
    <name type="scientific">Pythium oligandrum</name>
    <name type="common">Mycoparasitic fungus</name>
    <dbReference type="NCBI Taxonomy" id="41045"/>
    <lineage>
        <taxon>Eukaryota</taxon>
        <taxon>Sar</taxon>
        <taxon>Stramenopiles</taxon>
        <taxon>Oomycota</taxon>
        <taxon>Peronosporomycetes</taxon>
        <taxon>Pythiales</taxon>
        <taxon>Pythiaceae</taxon>
        <taxon>Pythium</taxon>
    </lineage>
</organism>
<feature type="region of interest" description="Disordered" evidence="1">
    <location>
        <begin position="1"/>
        <end position="24"/>
    </location>
</feature>
<name>A0A8K1CS99_PYTOL</name>
<accession>A0A8K1CS99</accession>
<evidence type="ECO:0000313" key="3">
    <source>
        <dbReference type="Proteomes" id="UP000794436"/>
    </source>
</evidence>
<evidence type="ECO:0000313" key="2">
    <source>
        <dbReference type="EMBL" id="TMW68314.1"/>
    </source>
</evidence>
<evidence type="ECO:0008006" key="4">
    <source>
        <dbReference type="Google" id="ProtNLM"/>
    </source>
</evidence>
<dbReference type="OrthoDB" id="60860at2759"/>
<dbReference type="EMBL" id="SPLM01000002">
    <property type="protein sequence ID" value="TMW68314.1"/>
    <property type="molecule type" value="Genomic_DNA"/>
</dbReference>
<evidence type="ECO:0000256" key="1">
    <source>
        <dbReference type="SAM" id="MobiDB-lite"/>
    </source>
</evidence>
<dbReference type="Proteomes" id="UP000794436">
    <property type="component" value="Unassembled WGS sequence"/>
</dbReference>
<gene>
    <name evidence="2" type="ORF">Poli38472_005782</name>
</gene>
<comment type="caution">
    <text evidence="2">The sequence shown here is derived from an EMBL/GenBank/DDBJ whole genome shotgun (WGS) entry which is preliminary data.</text>
</comment>